<dbReference type="RefSeq" id="WP_160622239.1">
    <property type="nucleotide sequence ID" value="NZ_CP028271.1"/>
</dbReference>
<keyword evidence="3" id="KW-1185">Reference proteome</keyword>
<gene>
    <name evidence="2" type="ORF">C7M51_02669</name>
</gene>
<feature type="signal peptide" evidence="1">
    <location>
        <begin position="1"/>
        <end position="24"/>
    </location>
</feature>
<evidence type="ECO:0000313" key="2">
    <source>
        <dbReference type="EMBL" id="QHM72358.1"/>
    </source>
</evidence>
<dbReference type="OrthoDB" id="6627459at2"/>
<keyword evidence="1" id="KW-0732">Signal</keyword>
<evidence type="ECO:0008006" key="4">
    <source>
        <dbReference type="Google" id="ProtNLM"/>
    </source>
</evidence>
<feature type="chain" id="PRO_5026799208" description="SH3b domain-containing protein" evidence="1">
    <location>
        <begin position="25"/>
        <end position="234"/>
    </location>
</feature>
<evidence type="ECO:0000256" key="1">
    <source>
        <dbReference type="SAM" id="SignalP"/>
    </source>
</evidence>
<reference evidence="2 3" key="1">
    <citation type="submission" date="2018-03" db="EMBL/GenBank/DDBJ databases">
        <title>Pantoea intestinalis SRCM103226 isolated form the mealworm.</title>
        <authorList>
            <person name="Jeong D.-Y."/>
            <person name="Kim J.W."/>
        </authorList>
    </citation>
    <scope>NUCLEOTIDE SEQUENCE [LARGE SCALE GENOMIC DNA]</scope>
    <source>
        <strain evidence="2 3">SRCM103226</strain>
    </source>
</reference>
<protein>
    <recommendedName>
        <fullName evidence="4">SH3b domain-containing protein</fullName>
    </recommendedName>
</protein>
<proteinExistence type="predicted"/>
<sequence length="234" mass="26693">MQKNLISLFALLCTTVFLSSGALAEKKLKDGVFQAYWKAEWNESATVNTPQLKFRYLPIKDSLKENKVINIIMAGSEEEKIEFIKNNFHNIPANFLKYKEWYVNQKGDLTVKEIEKHMECNTDNYTAAFVSFFPDSPPVTIDANTFKDTGCNDGGSFPYLTSYVLKPSSKTGQLRQEPGDSAKVIHTFTQDDSIAKIKTIDEKWMYVSLYDYTKPDLLSDKKGYIKFSDVTPLN</sequence>
<dbReference type="KEGG" id="mint:C7M51_02669"/>
<dbReference type="AlphaFoldDB" id="A0A6P1Q2Z5"/>
<accession>A0A6P1Q2Z5</accession>
<organism evidence="2 3">
    <name type="scientific">Mixta intestinalis</name>
    <dbReference type="NCBI Taxonomy" id="1615494"/>
    <lineage>
        <taxon>Bacteria</taxon>
        <taxon>Pseudomonadati</taxon>
        <taxon>Pseudomonadota</taxon>
        <taxon>Gammaproteobacteria</taxon>
        <taxon>Enterobacterales</taxon>
        <taxon>Erwiniaceae</taxon>
        <taxon>Mixta</taxon>
    </lineage>
</organism>
<dbReference type="Proteomes" id="UP000464053">
    <property type="component" value="Chromosome"/>
</dbReference>
<dbReference type="EMBL" id="CP028271">
    <property type="protein sequence ID" value="QHM72358.1"/>
    <property type="molecule type" value="Genomic_DNA"/>
</dbReference>
<evidence type="ECO:0000313" key="3">
    <source>
        <dbReference type="Proteomes" id="UP000464053"/>
    </source>
</evidence>
<name>A0A6P1Q2Z5_9GAMM</name>